<gene>
    <name evidence="1" type="ORF">GCM10023176_33650</name>
</gene>
<comment type="caution">
    <text evidence="1">The sequence shown here is derived from an EMBL/GenBank/DDBJ whole genome shotgun (WGS) entry which is preliminary data.</text>
</comment>
<evidence type="ECO:0008006" key="3">
    <source>
        <dbReference type="Google" id="ProtNLM"/>
    </source>
</evidence>
<dbReference type="RefSeq" id="WP_346120590.1">
    <property type="nucleotide sequence ID" value="NZ_BAABGU010000017.1"/>
</dbReference>
<organism evidence="1 2">
    <name type="scientific">Micromonospora coerulea</name>
    <dbReference type="NCBI Taxonomy" id="47856"/>
    <lineage>
        <taxon>Bacteria</taxon>
        <taxon>Bacillati</taxon>
        <taxon>Actinomycetota</taxon>
        <taxon>Actinomycetes</taxon>
        <taxon>Micromonosporales</taxon>
        <taxon>Micromonosporaceae</taxon>
        <taxon>Micromonospora</taxon>
    </lineage>
</organism>
<reference evidence="2" key="1">
    <citation type="journal article" date="2019" name="Int. J. Syst. Evol. Microbiol.">
        <title>The Global Catalogue of Microorganisms (GCM) 10K type strain sequencing project: providing services to taxonomists for standard genome sequencing and annotation.</title>
        <authorList>
            <consortium name="The Broad Institute Genomics Platform"/>
            <consortium name="The Broad Institute Genome Sequencing Center for Infectious Disease"/>
            <person name="Wu L."/>
            <person name="Ma J."/>
        </authorList>
    </citation>
    <scope>NUCLEOTIDE SEQUENCE [LARGE SCALE GENOMIC DNA]</scope>
    <source>
        <strain evidence="2">JCM 3175</strain>
    </source>
</reference>
<name>A0ABP8SLX0_9ACTN</name>
<evidence type="ECO:0000313" key="2">
    <source>
        <dbReference type="Proteomes" id="UP001500307"/>
    </source>
</evidence>
<protein>
    <recommendedName>
        <fullName evidence="3">Conjugal transfer protein TraB</fullName>
    </recommendedName>
</protein>
<sequence length="236" mass="26659">MQIIEVTDLGVRSAVIRLRRRETALQFVLYPMIHMANPAFYAAVTTRLKRANVVVAEGVGGSRRKRSVLVGALTLSYTVLRFNRRAKLVEQDIDYAALGVPVVRPDVSLEEFAAGWRRVPLAHRLMMWCVLPFVVVARLFGGTRMIWSRSMEQNDLPSPEEEDLADWSPKLEAAFRGERDERLLAVLCRLHEERSGEDIEVAVVYGAAHVPAIVLGLMNRYGYRPRSADWLTVADV</sequence>
<accession>A0ABP8SLX0</accession>
<proteinExistence type="predicted"/>
<keyword evidence="2" id="KW-1185">Reference proteome</keyword>
<dbReference type="Proteomes" id="UP001500307">
    <property type="component" value="Unassembled WGS sequence"/>
</dbReference>
<dbReference type="EMBL" id="BAABGU010000017">
    <property type="protein sequence ID" value="GAA4571914.1"/>
    <property type="molecule type" value="Genomic_DNA"/>
</dbReference>
<evidence type="ECO:0000313" key="1">
    <source>
        <dbReference type="EMBL" id="GAA4571914.1"/>
    </source>
</evidence>